<evidence type="ECO:0000313" key="4">
    <source>
        <dbReference type="Proteomes" id="UP000289166"/>
    </source>
</evidence>
<keyword evidence="4" id="KW-1185">Reference proteome</keyword>
<dbReference type="SUPFAM" id="SSF81301">
    <property type="entry name" value="Nucleotidyltransferase"/>
    <property type="match status" value="1"/>
</dbReference>
<reference evidence="4" key="1">
    <citation type="submission" date="2018-11" db="EMBL/GenBank/DDBJ databases">
        <title>Genome sequencing of a novel mesophilic and cellulolytic organism within the genus Hungateiclostridium.</title>
        <authorList>
            <person name="Rettenmaier R."/>
            <person name="Liebl W."/>
            <person name="Zverlov V."/>
        </authorList>
    </citation>
    <scope>NUCLEOTIDE SEQUENCE [LARGE SCALE GENOMIC DNA]</scope>
    <source>
        <strain evidence="4">N2K1</strain>
    </source>
</reference>
<dbReference type="CDD" id="cd05399">
    <property type="entry name" value="NT_Rel-Spo_like"/>
    <property type="match status" value="1"/>
</dbReference>
<feature type="domain" description="RelA/SpoT" evidence="2">
    <location>
        <begin position="62"/>
        <end position="185"/>
    </location>
</feature>
<proteinExistence type="predicted"/>
<protein>
    <submittedName>
        <fullName evidence="3">GTP pyrophosphokinase family protein</fullName>
    </submittedName>
</protein>
<dbReference type="Pfam" id="PF04607">
    <property type="entry name" value="RelA_SpoT"/>
    <property type="match status" value="1"/>
</dbReference>
<evidence type="ECO:0000259" key="2">
    <source>
        <dbReference type="SMART" id="SM00954"/>
    </source>
</evidence>
<dbReference type="EMBL" id="RLII01000001">
    <property type="protein sequence ID" value="RXE60787.1"/>
    <property type="molecule type" value="Genomic_DNA"/>
</dbReference>
<dbReference type="Proteomes" id="UP000289166">
    <property type="component" value="Unassembled WGS sequence"/>
</dbReference>
<keyword evidence="3" id="KW-0808">Transferase</keyword>
<dbReference type="InterPro" id="IPR007685">
    <property type="entry name" value="RelA_SpoT"/>
</dbReference>
<comment type="pathway">
    <text evidence="1">Purine metabolism; ppGpp biosynthesis; ppGpp from GTP: step 1/2.</text>
</comment>
<dbReference type="GO" id="GO:0015970">
    <property type="term" value="P:guanosine tetraphosphate biosynthetic process"/>
    <property type="evidence" value="ECO:0007669"/>
    <property type="project" value="UniProtKB-UniPathway"/>
</dbReference>
<dbReference type="Gene3D" id="1.10.287.860">
    <property type="entry name" value="Nucleotidyltransferase"/>
    <property type="match status" value="1"/>
</dbReference>
<evidence type="ECO:0000256" key="1">
    <source>
        <dbReference type="ARBA" id="ARBA00004976"/>
    </source>
</evidence>
<dbReference type="SMART" id="SM00954">
    <property type="entry name" value="RelA_SpoT"/>
    <property type="match status" value="1"/>
</dbReference>
<sequence>MDNPIVNTMWDQSKEILSLVVEFKELMMMYKCAIKEIKTKFEVLDTEFKIRYQRNPINFINTRLKCTTSIIKKMTRKNIPFTLENIEKYIHDVAGVRVICSYVDDIYSIAEALIKQDDIKLITKKDYIAHPKSNGYRSLHLIISVPVYFAEQKKNMKVEVQIRTIAMDSWASLEHQLRYKQQIANGEEIAEHLKECAELISDIDSRMLDIRTKIEANSSDPTEEEILLKKLSKIDTPIE</sequence>
<dbReference type="Gene3D" id="3.30.460.10">
    <property type="entry name" value="Beta Polymerase, domain 2"/>
    <property type="match status" value="1"/>
</dbReference>
<dbReference type="GO" id="GO:0016301">
    <property type="term" value="F:kinase activity"/>
    <property type="evidence" value="ECO:0007669"/>
    <property type="project" value="UniProtKB-KW"/>
</dbReference>
<dbReference type="PANTHER" id="PTHR47837">
    <property type="entry name" value="GTP PYROPHOSPHOKINASE YJBM"/>
    <property type="match status" value="1"/>
</dbReference>
<accession>A0A4Q0I9M6</accession>
<dbReference type="PANTHER" id="PTHR47837:SF2">
    <property type="entry name" value="GTP PYROPHOSPHOKINASE YWAC"/>
    <property type="match status" value="1"/>
</dbReference>
<evidence type="ECO:0000313" key="3">
    <source>
        <dbReference type="EMBL" id="RXE60787.1"/>
    </source>
</evidence>
<comment type="caution">
    <text evidence="3">The sequence shown here is derived from an EMBL/GenBank/DDBJ whole genome shotgun (WGS) entry which is preliminary data.</text>
</comment>
<dbReference type="InterPro" id="IPR052366">
    <property type="entry name" value="GTP_Pyrophosphokinase"/>
</dbReference>
<dbReference type="UniPathway" id="UPA00908">
    <property type="reaction ID" value="UER00884"/>
</dbReference>
<organism evidence="3 4">
    <name type="scientific">Acetivibrio mesophilus</name>
    <dbReference type="NCBI Taxonomy" id="2487273"/>
    <lineage>
        <taxon>Bacteria</taxon>
        <taxon>Bacillati</taxon>
        <taxon>Bacillota</taxon>
        <taxon>Clostridia</taxon>
        <taxon>Eubacteriales</taxon>
        <taxon>Oscillospiraceae</taxon>
        <taxon>Acetivibrio</taxon>
    </lineage>
</organism>
<dbReference type="AlphaFoldDB" id="A0A4Q0I9M6"/>
<name>A0A4Q0I9M6_9FIRM</name>
<dbReference type="OrthoDB" id="9789634at2"/>
<gene>
    <name evidence="3" type="ORF">EFD62_02025</name>
</gene>
<keyword evidence="3" id="KW-0418">Kinase</keyword>
<dbReference type="InterPro" id="IPR043519">
    <property type="entry name" value="NT_sf"/>
</dbReference>